<keyword evidence="7" id="KW-0539">Nucleus</keyword>
<feature type="region of interest" description="Disordered" evidence="9">
    <location>
        <begin position="645"/>
        <end position="713"/>
    </location>
</feature>
<reference evidence="12" key="1">
    <citation type="submission" date="2015-10" db="EMBL/GenBank/DDBJ databases">
        <authorList>
            <person name="Devillers H."/>
        </authorList>
    </citation>
    <scope>NUCLEOTIDE SEQUENCE [LARGE SCALE GENOMIC DNA]</scope>
</reference>
<keyword evidence="3 8" id="KW-0863">Zinc-finger</keyword>
<dbReference type="EMBL" id="LN890529">
    <property type="protein sequence ID" value="CUS25079.1"/>
    <property type="molecule type" value="Genomic_DNA"/>
</dbReference>
<sequence length="720" mass="77349">MTETKEDARGRERQCQKKLQEAISDSSAEALWHMYSSAQASLPYRDRMVNLTWRMLGARMRKNIPVARQDQDQLFPEQVKYLSQSDKSSPMVSEEIDYMAELRELRDQSLSTAASSTLNMQTTGRLAEGRVSSPSVGVRVKTEPLESKLGISDQIVSEMGRGPTSGPTPSNSMRPFSQRDMDPSTLGFDDNVQFGSFSNVSQHVGFMADVDVDSFNILDGRDSASARGLGHEDDEDMGIRATTYSSPALISDSGVSSADNPSYGQQSMPNSTLLNNMDQANALSTVPNSVTIGGLNSSILGGQTFFDDHDFLHSVNEGSNDNESVFPPLHATNSQISLPDLYDRTSNITPISIRRPSSAWQTMPNGLGASAPGSSAIAPNSLPNPQVSRRPVSVNSVRKKQIKSSNSRRGSLSFTSINGGSIPTGFVGQQEKGSNDAARKPSANDATAGASASGGKTDTKCTNCHTKTTPLWRRDPQGNPLCNACGLFLKLHGVVRPLSLKTDVIKKRQRSSNKASASSSSAVSVQDSSPSKDAVQTSKSKRPLSRKKTSSINMLGETRPSLPRSQSSFARRKSKATFNTRDAENASSESGSGTPTPVQAPGADAQTIGHAASEMDIDQHSTANGDEGTKHNESSFDLILEQWTQPTNSADNSGRSDPQQGSQPQSKQTEGQSAFYFASSHGRDGRRNPEPASGLNGAQNPTEKKNAGENANWDWLTLSL</sequence>
<gene>
    <name evidence="11" type="ORF">LAQU0_S26e00562g</name>
</gene>
<dbReference type="GO" id="GO:0000981">
    <property type="term" value="F:DNA-binding transcription factor activity, RNA polymerase II-specific"/>
    <property type="evidence" value="ECO:0007669"/>
    <property type="project" value="TreeGrafter"/>
</dbReference>
<keyword evidence="12" id="KW-1185">Reference proteome</keyword>
<comment type="subcellular location">
    <subcellularLocation>
        <location evidence="1">Nucleus</location>
    </subcellularLocation>
</comment>
<dbReference type="OrthoDB" id="515401at2759"/>
<dbReference type="InterPro" id="IPR013860">
    <property type="entry name" value="AreA_GATA"/>
</dbReference>
<evidence type="ECO:0000256" key="7">
    <source>
        <dbReference type="ARBA" id="ARBA00023242"/>
    </source>
</evidence>
<dbReference type="PRINTS" id="PR00619">
    <property type="entry name" value="GATAZNFINGER"/>
</dbReference>
<feature type="compositionally biased region" description="Basic residues" evidence="9">
    <location>
        <begin position="539"/>
        <end position="549"/>
    </location>
</feature>
<evidence type="ECO:0000256" key="5">
    <source>
        <dbReference type="ARBA" id="ARBA00023015"/>
    </source>
</evidence>
<feature type="compositionally biased region" description="Polar residues" evidence="9">
    <location>
        <begin position="165"/>
        <end position="175"/>
    </location>
</feature>
<dbReference type="PANTHER" id="PTHR10071:SF281">
    <property type="entry name" value="BOX A-BINDING FACTOR-RELATED"/>
    <property type="match status" value="1"/>
</dbReference>
<organism evidence="11 12">
    <name type="scientific">Lachancea quebecensis</name>
    <dbReference type="NCBI Taxonomy" id="1654605"/>
    <lineage>
        <taxon>Eukaryota</taxon>
        <taxon>Fungi</taxon>
        <taxon>Dikarya</taxon>
        <taxon>Ascomycota</taxon>
        <taxon>Saccharomycotina</taxon>
        <taxon>Saccharomycetes</taxon>
        <taxon>Saccharomycetales</taxon>
        <taxon>Saccharomycetaceae</taxon>
        <taxon>Lachancea</taxon>
    </lineage>
</organism>
<dbReference type="AlphaFoldDB" id="A0A0P1KYF6"/>
<evidence type="ECO:0000256" key="4">
    <source>
        <dbReference type="ARBA" id="ARBA00022833"/>
    </source>
</evidence>
<dbReference type="Proteomes" id="UP000236544">
    <property type="component" value="Unassembled WGS sequence"/>
</dbReference>
<feature type="compositionally biased region" description="Polar residues" evidence="9">
    <location>
        <begin position="645"/>
        <end position="672"/>
    </location>
</feature>
<dbReference type="GO" id="GO:0005634">
    <property type="term" value="C:nucleus"/>
    <property type="evidence" value="ECO:0007669"/>
    <property type="project" value="UniProtKB-SubCell"/>
</dbReference>
<dbReference type="GO" id="GO:0000978">
    <property type="term" value="F:RNA polymerase II cis-regulatory region sequence-specific DNA binding"/>
    <property type="evidence" value="ECO:0007669"/>
    <property type="project" value="TreeGrafter"/>
</dbReference>
<evidence type="ECO:0000256" key="9">
    <source>
        <dbReference type="SAM" id="MobiDB-lite"/>
    </source>
</evidence>
<dbReference type="SMART" id="SM00401">
    <property type="entry name" value="ZnF_GATA"/>
    <property type="match status" value="1"/>
</dbReference>
<dbReference type="GO" id="GO:0000122">
    <property type="term" value="P:negative regulation of transcription by RNA polymerase II"/>
    <property type="evidence" value="ECO:0007669"/>
    <property type="project" value="TreeGrafter"/>
</dbReference>
<keyword evidence="2" id="KW-0479">Metal-binding</keyword>
<feature type="domain" description="GATA-type" evidence="10">
    <location>
        <begin position="455"/>
        <end position="508"/>
    </location>
</feature>
<accession>A0A0P1KYF6</accession>
<evidence type="ECO:0000256" key="1">
    <source>
        <dbReference type="ARBA" id="ARBA00004123"/>
    </source>
</evidence>
<dbReference type="FunFam" id="3.30.50.10:FF:000007">
    <property type="entry name" value="Nitrogen regulatory AreA, N-terminal"/>
    <property type="match status" value="1"/>
</dbReference>
<dbReference type="PROSITE" id="PS50114">
    <property type="entry name" value="GATA_ZN_FINGER_2"/>
    <property type="match status" value="1"/>
</dbReference>
<proteinExistence type="predicted"/>
<dbReference type="PROSITE" id="PS00344">
    <property type="entry name" value="GATA_ZN_FINGER_1"/>
    <property type="match status" value="1"/>
</dbReference>
<feature type="region of interest" description="Disordered" evidence="9">
    <location>
        <begin position="355"/>
        <end position="463"/>
    </location>
</feature>
<feature type="compositionally biased region" description="Polar residues" evidence="9">
    <location>
        <begin position="403"/>
        <end position="421"/>
    </location>
</feature>
<evidence type="ECO:0000256" key="2">
    <source>
        <dbReference type="ARBA" id="ARBA00022723"/>
    </source>
</evidence>
<evidence type="ECO:0000313" key="12">
    <source>
        <dbReference type="Proteomes" id="UP000236544"/>
    </source>
</evidence>
<dbReference type="InterPro" id="IPR000679">
    <property type="entry name" value="Znf_GATA"/>
</dbReference>
<dbReference type="CDD" id="cd00202">
    <property type="entry name" value="ZnF_GATA"/>
    <property type="match status" value="1"/>
</dbReference>
<name>A0A0P1KYF6_9SACH</name>
<dbReference type="GO" id="GO:0008270">
    <property type="term" value="F:zinc ion binding"/>
    <property type="evidence" value="ECO:0007669"/>
    <property type="project" value="UniProtKB-KW"/>
</dbReference>
<keyword evidence="5" id="KW-0805">Transcription regulation</keyword>
<evidence type="ECO:0000256" key="3">
    <source>
        <dbReference type="ARBA" id="ARBA00022771"/>
    </source>
</evidence>
<evidence type="ECO:0000256" key="8">
    <source>
        <dbReference type="PROSITE-ProRule" id="PRU00094"/>
    </source>
</evidence>
<feature type="compositionally biased region" description="Low complexity" evidence="9">
    <location>
        <begin position="364"/>
        <end position="396"/>
    </location>
</feature>
<feature type="compositionally biased region" description="Low complexity" evidence="9">
    <location>
        <begin position="443"/>
        <end position="456"/>
    </location>
</feature>
<keyword evidence="6" id="KW-0804">Transcription</keyword>
<feature type="region of interest" description="Disordered" evidence="9">
    <location>
        <begin position="505"/>
        <end position="603"/>
    </location>
</feature>
<dbReference type="SUPFAM" id="SSF57716">
    <property type="entry name" value="Glucocorticoid receptor-like (DNA-binding domain)"/>
    <property type="match status" value="1"/>
</dbReference>
<dbReference type="InterPro" id="IPR039355">
    <property type="entry name" value="Transcription_factor_GATA"/>
</dbReference>
<feature type="region of interest" description="Disordered" evidence="9">
    <location>
        <begin position="157"/>
        <end position="177"/>
    </location>
</feature>
<dbReference type="PANTHER" id="PTHR10071">
    <property type="entry name" value="TRANSCRIPTION FACTOR GATA FAMILY MEMBER"/>
    <property type="match status" value="1"/>
</dbReference>
<evidence type="ECO:0000256" key="6">
    <source>
        <dbReference type="ARBA" id="ARBA00023163"/>
    </source>
</evidence>
<dbReference type="Gene3D" id="3.30.50.10">
    <property type="entry name" value="Erythroid Transcription Factor GATA-1, subunit A"/>
    <property type="match status" value="1"/>
</dbReference>
<keyword evidence="4" id="KW-0862">Zinc</keyword>
<feature type="compositionally biased region" description="Low complexity" evidence="9">
    <location>
        <begin position="512"/>
        <end position="531"/>
    </location>
</feature>
<dbReference type="Pfam" id="PF08550">
    <property type="entry name" value="GATA_AreA"/>
    <property type="match status" value="1"/>
</dbReference>
<dbReference type="GO" id="GO:0045944">
    <property type="term" value="P:positive regulation of transcription by RNA polymerase II"/>
    <property type="evidence" value="ECO:0007669"/>
    <property type="project" value="TreeGrafter"/>
</dbReference>
<protein>
    <submittedName>
        <fullName evidence="11">LAQU0S26e00562g1_1</fullName>
    </submittedName>
</protein>
<evidence type="ECO:0000259" key="10">
    <source>
        <dbReference type="PROSITE" id="PS50114"/>
    </source>
</evidence>
<feature type="compositionally biased region" description="Polar residues" evidence="9">
    <location>
        <begin position="576"/>
        <end position="597"/>
    </location>
</feature>
<dbReference type="Pfam" id="PF00320">
    <property type="entry name" value="GATA"/>
    <property type="match status" value="1"/>
</dbReference>
<evidence type="ECO:0000313" key="11">
    <source>
        <dbReference type="EMBL" id="CUS25079.1"/>
    </source>
</evidence>
<dbReference type="InterPro" id="IPR013088">
    <property type="entry name" value="Znf_NHR/GATA"/>
</dbReference>